<organism evidence="2 3">
    <name type="scientific">Cylicostephanus goldi</name>
    <name type="common">Nematode worm</name>
    <dbReference type="NCBI Taxonomy" id="71465"/>
    <lineage>
        <taxon>Eukaryota</taxon>
        <taxon>Metazoa</taxon>
        <taxon>Ecdysozoa</taxon>
        <taxon>Nematoda</taxon>
        <taxon>Chromadorea</taxon>
        <taxon>Rhabditida</taxon>
        <taxon>Rhabditina</taxon>
        <taxon>Rhabditomorpha</taxon>
        <taxon>Strongyloidea</taxon>
        <taxon>Strongylidae</taxon>
        <taxon>Cylicostephanus</taxon>
    </lineage>
</organism>
<keyword evidence="3" id="KW-1185">Reference proteome</keyword>
<evidence type="ECO:0000313" key="2">
    <source>
        <dbReference type="EMBL" id="VDN26142.1"/>
    </source>
</evidence>
<dbReference type="GO" id="GO:1990414">
    <property type="term" value="P:replication-born double-strand break repair via sister chromatid exchange"/>
    <property type="evidence" value="ECO:0007669"/>
    <property type="project" value="TreeGrafter"/>
</dbReference>
<dbReference type="InterPro" id="IPR023093">
    <property type="entry name" value="ScpA-like_C"/>
</dbReference>
<dbReference type="CDD" id="cd21792">
    <property type="entry name" value="Rad21_Rec8_M_NXP1-like"/>
    <property type="match status" value="1"/>
</dbReference>
<dbReference type="EMBL" id="UYRV01110639">
    <property type="protein sequence ID" value="VDN26142.1"/>
    <property type="molecule type" value="Genomic_DNA"/>
</dbReference>
<evidence type="ECO:0000259" key="1">
    <source>
        <dbReference type="Pfam" id="PF04824"/>
    </source>
</evidence>
<accession>A0A3P7Q2E5</accession>
<dbReference type="GO" id="GO:0007062">
    <property type="term" value="P:sister chromatid cohesion"/>
    <property type="evidence" value="ECO:0007669"/>
    <property type="project" value="InterPro"/>
</dbReference>
<gene>
    <name evidence="2" type="ORF">CGOC_LOCUS10308</name>
</gene>
<dbReference type="GO" id="GO:0003682">
    <property type="term" value="F:chromatin binding"/>
    <property type="evidence" value="ECO:0007669"/>
    <property type="project" value="TreeGrafter"/>
</dbReference>
<dbReference type="SUPFAM" id="SSF46785">
    <property type="entry name" value="Winged helix' DNA-binding domain"/>
    <property type="match status" value="1"/>
</dbReference>
<reference evidence="2 3" key="1">
    <citation type="submission" date="2018-11" db="EMBL/GenBank/DDBJ databases">
        <authorList>
            <consortium name="Pathogen Informatics"/>
        </authorList>
    </citation>
    <scope>NUCLEOTIDE SEQUENCE [LARGE SCALE GENOMIC DNA]</scope>
</reference>
<proteinExistence type="predicted"/>
<dbReference type="InterPro" id="IPR006909">
    <property type="entry name" value="Rad21/Rec8_C_eu"/>
</dbReference>
<evidence type="ECO:0000313" key="3">
    <source>
        <dbReference type="Proteomes" id="UP000271889"/>
    </source>
</evidence>
<dbReference type="InterPro" id="IPR039781">
    <property type="entry name" value="Rad21/Rec8-like"/>
</dbReference>
<feature type="domain" description="Rad21/Rec8-like protein C-terminal eukaryotic" evidence="1">
    <location>
        <begin position="154"/>
        <end position="207"/>
    </location>
</feature>
<dbReference type="Pfam" id="PF04824">
    <property type="entry name" value="Rad21_Rec8"/>
    <property type="match status" value="1"/>
</dbReference>
<protein>
    <recommendedName>
        <fullName evidence="1">Rad21/Rec8-like protein C-terminal eukaryotic domain-containing protein</fullName>
    </recommendedName>
</protein>
<dbReference type="InterPro" id="IPR036390">
    <property type="entry name" value="WH_DNA-bd_sf"/>
</dbReference>
<dbReference type="PANTHER" id="PTHR12585:SF69">
    <property type="entry name" value="FI11703P"/>
    <property type="match status" value="1"/>
</dbReference>
<dbReference type="PANTHER" id="PTHR12585">
    <property type="entry name" value="SCC1 / RAD21 FAMILY MEMBER"/>
    <property type="match status" value="1"/>
</dbReference>
<dbReference type="AlphaFoldDB" id="A0A3P7Q2E5"/>
<dbReference type="InterPro" id="IPR049589">
    <property type="entry name" value="NXP1_M-like"/>
</dbReference>
<name>A0A3P7Q2E5_CYLGO</name>
<dbReference type="GO" id="GO:0008278">
    <property type="term" value="C:cohesin complex"/>
    <property type="evidence" value="ECO:0007669"/>
    <property type="project" value="InterPro"/>
</dbReference>
<dbReference type="OrthoDB" id="10071381at2759"/>
<sequence>MAPFASGRHDKRKRKKRQLIVDEHKSISVDEMKANMADFSDTLQTLDLAPPTRRLMLLKESSLVEKLLQLPGCPSLRATPLVMLYQSHLRMQFRDTEECEIKDIHVSDDIELTYEERQEDGEKTFREVHKAVCHLKGRQNLLSVIAAKLQSANQSQIVFDDLMTRSATRKTAARRFFILLELVGLRAVNVMQQGCYHNIFISAGPNLGEVMAQ</sequence>
<dbReference type="Gene3D" id="1.10.10.580">
    <property type="entry name" value="Structural maintenance of chromosome 1. Chain E"/>
    <property type="match status" value="1"/>
</dbReference>
<dbReference type="Proteomes" id="UP000271889">
    <property type="component" value="Unassembled WGS sequence"/>
</dbReference>